<keyword evidence="4 6" id="KW-0472">Membrane</keyword>
<feature type="transmembrane region" description="Helical" evidence="6">
    <location>
        <begin position="93"/>
        <end position="109"/>
    </location>
</feature>
<reference evidence="7" key="1">
    <citation type="journal article" date="2021" name="Nat. Commun.">
        <title>Genetic determinants of endophytism in the Arabidopsis root mycobiome.</title>
        <authorList>
            <person name="Mesny F."/>
            <person name="Miyauchi S."/>
            <person name="Thiergart T."/>
            <person name="Pickel B."/>
            <person name="Atanasova L."/>
            <person name="Karlsson M."/>
            <person name="Huettel B."/>
            <person name="Barry K.W."/>
            <person name="Haridas S."/>
            <person name="Chen C."/>
            <person name="Bauer D."/>
            <person name="Andreopoulos W."/>
            <person name="Pangilinan J."/>
            <person name="LaButti K."/>
            <person name="Riley R."/>
            <person name="Lipzen A."/>
            <person name="Clum A."/>
            <person name="Drula E."/>
            <person name="Henrissat B."/>
            <person name="Kohler A."/>
            <person name="Grigoriev I.V."/>
            <person name="Martin F.M."/>
            <person name="Hacquard S."/>
        </authorList>
    </citation>
    <scope>NUCLEOTIDE SEQUENCE</scope>
    <source>
        <strain evidence="7">MPI-CAGE-AT-0147</strain>
    </source>
</reference>
<dbReference type="PROSITE" id="PS00216">
    <property type="entry name" value="SUGAR_TRANSPORT_1"/>
    <property type="match status" value="1"/>
</dbReference>
<dbReference type="Gene3D" id="1.20.1250.20">
    <property type="entry name" value="MFS general substrate transporter like domains"/>
    <property type="match status" value="1"/>
</dbReference>
<comment type="caution">
    <text evidence="7">The sequence shown here is derived from an EMBL/GenBank/DDBJ whole genome shotgun (WGS) entry which is preliminary data.</text>
</comment>
<sequence>MSDKNSMSRTEHVEIMPGQPKVHLKTLLLLLSVNLIYFAQLVNVVGSGALTRDITAVIGGSSDAVWFTHVISILTAVLGIPVSQAADLWGRKVFLVGLTAFGCVGSIIVSRCNDIGTAIAGFTITGISYGAQPLLLAVTSEVLARKYRPWAQASINVASALGAITGLLVGGALTRNYNHIGFRAYWYMVAAIYAFTAITCQLLYNPVPRALQTQLALKEKLRMLDWVGYAILAPALSLFCMALAWSQNPYSWTDAHVLAPFTIGIVLTVTLVVYEIYGRRDGMFHHDLFRHRNFALSLGCIFVEGLVFFCANNYFAFEVSVLFSTDSLMTGLQYAVAFMSFAVFAVAAGFWCSRNRIVRIPSVVAFAFFTLFNILMATVSHSTSKGQIWGFPVFLGAGLGSCLTALVTAAHFATPPELIAITSGLLISIRSLGGSVGLAMYNAIFSSTLGSYLEPEIAKVVIPLGFPADGLHQLIPALVNHDAQTLASIPDITPEITEAGYEGLQMAYLFSFRYVWVTAGCLSFVAIVACFFLEDPTSEFNSHIDAPAELEKPEKSEVSV</sequence>
<feature type="transmembrane region" description="Helical" evidence="6">
    <location>
        <begin position="363"/>
        <end position="382"/>
    </location>
</feature>
<protein>
    <submittedName>
        <fullName evidence="7">Major facilitator superfamily domain-containing protein</fullName>
    </submittedName>
</protein>
<keyword evidence="8" id="KW-1185">Reference proteome</keyword>
<feature type="transmembrane region" description="Helical" evidence="6">
    <location>
        <begin position="425"/>
        <end position="444"/>
    </location>
</feature>
<feature type="transmembrane region" description="Helical" evidence="6">
    <location>
        <begin position="294"/>
        <end position="317"/>
    </location>
</feature>
<name>A0A9P9ISP4_9HYPO</name>
<evidence type="ECO:0000256" key="1">
    <source>
        <dbReference type="ARBA" id="ARBA00004141"/>
    </source>
</evidence>
<keyword evidence="5" id="KW-0325">Glycoprotein</keyword>
<keyword evidence="3 6" id="KW-1133">Transmembrane helix</keyword>
<dbReference type="Proteomes" id="UP000738349">
    <property type="component" value="Unassembled WGS sequence"/>
</dbReference>
<feature type="transmembrane region" description="Helical" evidence="6">
    <location>
        <begin position="257"/>
        <end position="274"/>
    </location>
</feature>
<dbReference type="InterPro" id="IPR036259">
    <property type="entry name" value="MFS_trans_sf"/>
</dbReference>
<feature type="transmembrane region" description="Helical" evidence="6">
    <location>
        <begin position="26"/>
        <end position="46"/>
    </location>
</feature>
<evidence type="ECO:0000256" key="4">
    <source>
        <dbReference type="ARBA" id="ARBA00023136"/>
    </source>
</evidence>
<gene>
    <name evidence="7" type="ORF">EDB81DRAFT_887675</name>
</gene>
<feature type="transmembrane region" description="Helical" evidence="6">
    <location>
        <begin position="66"/>
        <end position="86"/>
    </location>
</feature>
<dbReference type="InterPro" id="IPR005829">
    <property type="entry name" value="Sugar_transporter_CS"/>
</dbReference>
<dbReference type="AlphaFoldDB" id="A0A9P9ISP4"/>
<dbReference type="InterPro" id="IPR011701">
    <property type="entry name" value="MFS"/>
</dbReference>
<feature type="transmembrane region" description="Helical" evidence="6">
    <location>
        <begin position="185"/>
        <end position="205"/>
    </location>
</feature>
<dbReference type="PANTHER" id="PTHR23501">
    <property type="entry name" value="MAJOR FACILITATOR SUPERFAMILY"/>
    <property type="match status" value="1"/>
</dbReference>
<comment type="subcellular location">
    <subcellularLocation>
        <location evidence="1">Membrane</location>
        <topology evidence="1">Multi-pass membrane protein</topology>
    </subcellularLocation>
</comment>
<feature type="transmembrane region" description="Helical" evidence="6">
    <location>
        <begin position="388"/>
        <end position="413"/>
    </location>
</feature>
<accession>A0A9P9ISP4</accession>
<dbReference type="PANTHER" id="PTHR23501:SF195">
    <property type="entry name" value="PEP5"/>
    <property type="match status" value="1"/>
</dbReference>
<feature type="transmembrane region" description="Helical" evidence="6">
    <location>
        <begin position="115"/>
        <end position="138"/>
    </location>
</feature>
<keyword evidence="2 6" id="KW-0812">Transmembrane</keyword>
<dbReference type="GO" id="GO:0005886">
    <property type="term" value="C:plasma membrane"/>
    <property type="evidence" value="ECO:0007669"/>
    <property type="project" value="TreeGrafter"/>
</dbReference>
<dbReference type="SUPFAM" id="SSF103473">
    <property type="entry name" value="MFS general substrate transporter"/>
    <property type="match status" value="1"/>
</dbReference>
<proteinExistence type="predicted"/>
<feature type="transmembrane region" description="Helical" evidence="6">
    <location>
        <begin position="226"/>
        <end position="245"/>
    </location>
</feature>
<dbReference type="Pfam" id="PF07690">
    <property type="entry name" value="MFS_1"/>
    <property type="match status" value="1"/>
</dbReference>
<feature type="transmembrane region" description="Helical" evidence="6">
    <location>
        <begin position="150"/>
        <end position="173"/>
    </location>
</feature>
<evidence type="ECO:0000313" key="7">
    <source>
        <dbReference type="EMBL" id="KAH7133863.1"/>
    </source>
</evidence>
<evidence type="ECO:0000256" key="3">
    <source>
        <dbReference type="ARBA" id="ARBA00022989"/>
    </source>
</evidence>
<evidence type="ECO:0000256" key="2">
    <source>
        <dbReference type="ARBA" id="ARBA00022692"/>
    </source>
</evidence>
<dbReference type="EMBL" id="JAGMUV010000015">
    <property type="protein sequence ID" value="KAH7133863.1"/>
    <property type="molecule type" value="Genomic_DNA"/>
</dbReference>
<evidence type="ECO:0000256" key="6">
    <source>
        <dbReference type="SAM" id="Phobius"/>
    </source>
</evidence>
<evidence type="ECO:0000256" key="5">
    <source>
        <dbReference type="ARBA" id="ARBA00023180"/>
    </source>
</evidence>
<evidence type="ECO:0000313" key="8">
    <source>
        <dbReference type="Proteomes" id="UP000738349"/>
    </source>
</evidence>
<dbReference type="GO" id="GO:0022857">
    <property type="term" value="F:transmembrane transporter activity"/>
    <property type="evidence" value="ECO:0007669"/>
    <property type="project" value="InterPro"/>
</dbReference>
<dbReference type="OrthoDB" id="2587356at2759"/>
<organism evidence="7 8">
    <name type="scientific">Dactylonectria macrodidyma</name>
    <dbReference type="NCBI Taxonomy" id="307937"/>
    <lineage>
        <taxon>Eukaryota</taxon>
        <taxon>Fungi</taxon>
        <taxon>Dikarya</taxon>
        <taxon>Ascomycota</taxon>
        <taxon>Pezizomycotina</taxon>
        <taxon>Sordariomycetes</taxon>
        <taxon>Hypocreomycetidae</taxon>
        <taxon>Hypocreales</taxon>
        <taxon>Nectriaceae</taxon>
        <taxon>Dactylonectria</taxon>
    </lineage>
</organism>
<feature type="transmembrane region" description="Helical" evidence="6">
    <location>
        <begin position="514"/>
        <end position="533"/>
    </location>
</feature>
<feature type="transmembrane region" description="Helical" evidence="6">
    <location>
        <begin position="332"/>
        <end position="351"/>
    </location>
</feature>